<dbReference type="AlphaFoldDB" id="A0A929FY01"/>
<feature type="region of interest" description="Disordered" evidence="1">
    <location>
        <begin position="330"/>
        <end position="349"/>
    </location>
</feature>
<dbReference type="EMBL" id="JADEYC010000002">
    <property type="protein sequence ID" value="MBE9372965.1"/>
    <property type="molecule type" value="Genomic_DNA"/>
</dbReference>
<dbReference type="NCBIfam" id="TIGR03767">
    <property type="entry name" value="P_acnes_RR"/>
    <property type="match status" value="1"/>
</dbReference>
<feature type="region of interest" description="Disordered" evidence="1">
    <location>
        <begin position="274"/>
        <end position="316"/>
    </location>
</feature>
<reference evidence="2" key="1">
    <citation type="submission" date="2020-10" db="EMBL/GenBank/DDBJ databases">
        <title>Diversity and distribution of actinomycetes associated with coral in the coast of Hainan.</title>
        <authorList>
            <person name="Li F."/>
        </authorList>
    </citation>
    <scope>NUCLEOTIDE SEQUENCE</scope>
    <source>
        <strain evidence="2">HNM0983</strain>
    </source>
</reference>
<comment type="caution">
    <text evidence="2">The sequence shown here is derived from an EMBL/GenBank/DDBJ whole genome shotgun (WGS) entry which is preliminary data.</text>
</comment>
<dbReference type="InterPro" id="IPR006311">
    <property type="entry name" value="TAT_signal"/>
</dbReference>
<sequence>MTALTRRRFLLTTGVTATALGSGFLGSAPAWSSPRDRALRPDGSTLSTAAAADIGEGYRRLTAGPGWPMVVRTDLVGADATRDERREPVAAFTQFTDLHITDAQSPVRFEYLHPLLGGAFRPQETLGAVATTRLVQRVNGLSGAPVTGRPLDFMITTGDSTDNHEQVELDWYFGLLNGGRLAQNTGADDRYEGVQDSGDPLYWHPDGQVRDRFRERGFPLVPGLLDDALREFDTPGLRIPWYATFGNHDNTALGTLPSTLVPNLDEHYTGSRKIIGRDERESRRDAAALQDPQHRRDAPRVLDTRGGITRDITPDQRRAPLSTRDFLRAHTDPANTGPGPVGHGFGPDQVEEDAAYYTFRIAPGVTGIGLDSTNTAGFAEGSLGLEQFRWLERTLTAGSSRYVDELGHEQRQAATDELFVLFSHHTSSTMNALLPDSRRPGEPRKSGGALVDLLHRFPNVLAWVNGHSHRNEILAHRADEPEHGFWEINTASHVDFPQLARIIELADNGDGTLSLFTTLIEADSPYRADYADRSPAALGALYRELAFNDPHTDPAELGEAGDRNAELLIPGRLPVR</sequence>
<dbReference type="PROSITE" id="PS51318">
    <property type="entry name" value="TAT"/>
    <property type="match status" value="1"/>
</dbReference>
<evidence type="ECO:0000256" key="1">
    <source>
        <dbReference type="SAM" id="MobiDB-lite"/>
    </source>
</evidence>
<dbReference type="PANTHER" id="PTHR43143:SF1">
    <property type="entry name" value="SERINE_THREONINE-PROTEIN PHOSPHATASE CPPED1"/>
    <property type="match status" value="1"/>
</dbReference>
<gene>
    <name evidence="2" type="ORF">IQ251_00750</name>
</gene>
<keyword evidence="3" id="KW-1185">Reference proteome</keyword>
<feature type="compositionally biased region" description="Basic and acidic residues" evidence="1">
    <location>
        <begin position="274"/>
        <end position="303"/>
    </location>
</feature>
<dbReference type="SUPFAM" id="SSF56300">
    <property type="entry name" value="Metallo-dependent phosphatases"/>
    <property type="match status" value="1"/>
</dbReference>
<evidence type="ECO:0000313" key="3">
    <source>
        <dbReference type="Proteomes" id="UP000598360"/>
    </source>
</evidence>
<dbReference type="Proteomes" id="UP000598360">
    <property type="component" value="Unassembled WGS sequence"/>
</dbReference>
<name>A0A929FY01_9PSEU</name>
<protein>
    <submittedName>
        <fullName evidence="2">TIGR03767 family metallophosphoesterase</fullName>
    </submittedName>
</protein>
<dbReference type="RefSeq" id="WP_193926425.1">
    <property type="nucleotide sequence ID" value="NZ_JADEYC010000002.1"/>
</dbReference>
<dbReference type="PANTHER" id="PTHR43143">
    <property type="entry name" value="METALLOPHOSPHOESTERASE, CALCINEURIN SUPERFAMILY"/>
    <property type="match status" value="1"/>
</dbReference>
<organism evidence="2 3">
    <name type="scientific">Saccharopolyspora montiporae</name>
    <dbReference type="NCBI Taxonomy" id="2781240"/>
    <lineage>
        <taxon>Bacteria</taxon>
        <taxon>Bacillati</taxon>
        <taxon>Actinomycetota</taxon>
        <taxon>Actinomycetes</taxon>
        <taxon>Pseudonocardiales</taxon>
        <taxon>Pseudonocardiaceae</taxon>
        <taxon>Saccharopolyspora</taxon>
    </lineage>
</organism>
<accession>A0A929FY01</accession>
<dbReference type="Gene3D" id="3.60.21.10">
    <property type="match status" value="1"/>
</dbReference>
<dbReference type="InterPro" id="IPR022506">
    <property type="entry name" value="Metallophosphoesterase_PPA1498"/>
</dbReference>
<dbReference type="InterPro" id="IPR051918">
    <property type="entry name" value="STPP_CPPED1"/>
</dbReference>
<dbReference type="InterPro" id="IPR029052">
    <property type="entry name" value="Metallo-depent_PP-like"/>
</dbReference>
<evidence type="ECO:0000313" key="2">
    <source>
        <dbReference type="EMBL" id="MBE9372965.1"/>
    </source>
</evidence>
<proteinExistence type="predicted"/>